<dbReference type="EMBL" id="KE504153">
    <property type="protein sequence ID" value="EPS99865.1"/>
    <property type="molecule type" value="Genomic_DNA"/>
</dbReference>
<gene>
    <name evidence="1" type="ORF">FOMPIDRAFT_85658</name>
</gene>
<sequence length="254" mass="28616">MSPGTFFRSSNPEYVYVSLIYENSNFYASWNPSKPVKIGDYGHLQSDHSFAVEGNIFDTALPGTFNIAPYEPTSTEEFKCIVSRHVDEIKHSGTGEMGASWLHKAKVEQTFTVTRSFGAILVMTNVRYATLEPSGALKDLIYSTAFNKHQVLVSELYTCSSYARLLAPKQTRAVQVTLEASAHQRLLRGTEDAKWTHTADGGDFMNGLSKDRGHAFAPLFRLVGREKTFRRLPIRELSPPKWRRVVDEGGWEQM</sequence>
<organism evidence="1 2">
    <name type="scientific">Fomitopsis schrenkii</name>
    <name type="common">Brown rot fungus</name>
    <dbReference type="NCBI Taxonomy" id="2126942"/>
    <lineage>
        <taxon>Eukaryota</taxon>
        <taxon>Fungi</taxon>
        <taxon>Dikarya</taxon>
        <taxon>Basidiomycota</taxon>
        <taxon>Agaricomycotina</taxon>
        <taxon>Agaricomycetes</taxon>
        <taxon>Polyporales</taxon>
        <taxon>Fomitopsis</taxon>
    </lineage>
</organism>
<dbReference type="OrthoDB" id="2781978at2759"/>
<evidence type="ECO:0000313" key="2">
    <source>
        <dbReference type="Proteomes" id="UP000015241"/>
    </source>
</evidence>
<keyword evidence="2" id="KW-1185">Reference proteome</keyword>
<dbReference type="STRING" id="743788.S8FEC8"/>
<dbReference type="AlphaFoldDB" id="S8FEC8"/>
<dbReference type="Proteomes" id="UP000015241">
    <property type="component" value="Unassembled WGS sequence"/>
</dbReference>
<reference evidence="1 2" key="1">
    <citation type="journal article" date="2012" name="Science">
        <title>The Paleozoic origin of enzymatic lignin decomposition reconstructed from 31 fungal genomes.</title>
        <authorList>
            <person name="Floudas D."/>
            <person name="Binder M."/>
            <person name="Riley R."/>
            <person name="Barry K."/>
            <person name="Blanchette R.A."/>
            <person name="Henrissat B."/>
            <person name="Martinez A.T."/>
            <person name="Otillar R."/>
            <person name="Spatafora J.W."/>
            <person name="Yadav J.S."/>
            <person name="Aerts A."/>
            <person name="Benoit I."/>
            <person name="Boyd A."/>
            <person name="Carlson A."/>
            <person name="Copeland A."/>
            <person name="Coutinho P.M."/>
            <person name="de Vries R.P."/>
            <person name="Ferreira P."/>
            <person name="Findley K."/>
            <person name="Foster B."/>
            <person name="Gaskell J."/>
            <person name="Glotzer D."/>
            <person name="Gorecki P."/>
            <person name="Heitman J."/>
            <person name="Hesse C."/>
            <person name="Hori C."/>
            <person name="Igarashi K."/>
            <person name="Jurgens J.A."/>
            <person name="Kallen N."/>
            <person name="Kersten P."/>
            <person name="Kohler A."/>
            <person name="Kuees U."/>
            <person name="Kumar T.K.A."/>
            <person name="Kuo A."/>
            <person name="LaButti K."/>
            <person name="Larrondo L.F."/>
            <person name="Lindquist E."/>
            <person name="Ling A."/>
            <person name="Lombard V."/>
            <person name="Lucas S."/>
            <person name="Lundell T."/>
            <person name="Martin R."/>
            <person name="McLaughlin D.J."/>
            <person name="Morgenstern I."/>
            <person name="Morin E."/>
            <person name="Murat C."/>
            <person name="Nagy L.G."/>
            <person name="Nolan M."/>
            <person name="Ohm R.A."/>
            <person name="Patyshakuliyeva A."/>
            <person name="Rokas A."/>
            <person name="Ruiz-Duenas F.J."/>
            <person name="Sabat G."/>
            <person name="Salamov A."/>
            <person name="Samejima M."/>
            <person name="Schmutz J."/>
            <person name="Slot J.C."/>
            <person name="St John F."/>
            <person name="Stenlid J."/>
            <person name="Sun H."/>
            <person name="Sun S."/>
            <person name="Syed K."/>
            <person name="Tsang A."/>
            <person name="Wiebenga A."/>
            <person name="Young D."/>
            <person name="Pisabarro A."/>
            <person name="Eastwood D.C."/>
            <person name="Martin F."/>
            <person name="Cullen D."/>
            <person name="Grigoriev I.V."/>
            <person name="Hibbett D.S."/>
        </authorList>
    </citation>
    <scope>NUCLEOTIDE SEQUENCE</scope>
    <source>
        <strain evidence="2">FP-58527</strain>
    </source>
</reference>
<proteinExistence type="predicted"/>
<name>S8FEC8_FOMSC</name>
<accession>S8FEC8</accession>
<dbReference type="InParanoid" id="S8FEC8"/>
<evidence type="ECO:0000313" key="1">
    <source>
        <dbReference type="EMBL" id="EPS99865.1"/>
    </source>
</evidence>
<dbReference type="HOGENOM" id="CLU_066679_0_0_1"/>
<protein>
    <submittedName>
        <fullName evidence="1">Uncharacterized protein</fullName>
    </submittedName>
</protein>